<dbReference type="OrthoDB" id="6021743at2759"/>
<dbReference type="GO" id="GO:0006384">
    <property type="term" value="P:transcription initiation at RNA polymerase III promoter"/>
    <property type="evidence" value="ECO:0007669"/>
    <property type="project" value="InterPro"/>
</dbReference>
<protein>
    <recommendedName>
        <fullName evidence="1">Transcription factor IIIC 90kDa subunit N-terminal domain-containing protein</fullName>
    </recommendedName>
</protein>
<dbReference type="GO" id="GO:0004402">
    <property type="term" value="F:histone acetyltransferase activity"/>
    <property type="evidence" value="ECO:0007669"/>
    <property type="project" value="InterPro"/>
</dbReference>
<accession>A0A9P0AU01</accession>
<dbReference type="PANTHER" id="PTHR15496:SF2">
    <property type="entry name" value="GENERAL TRANSCRIPTION FACTOR 3C POLYPEPTIDE 4"/>
    <property type="match status" value="1"/>
</dbReference>
<organism evidence="2 3">
    <name type="scientific">Brassicogethes aeneus</name>
    <name type="common">Rape pollen beetle</name>
    <name type="synonym">Meligethes aeneus</name>
    <dbReference type="NCBI Taxonomy" id="1431903"/>
    <lineage>
        <taxon>Eukaryota</taxon>
        <taxon>Metazoa</taxon>
        <taxon>Ecdysozoa</taxon>
        <taxon>Arthropoda</taxon>
        <taxon>Hexapoda</taxon>
        <taxon>Insecta</taxon>
        <taxon>Pterygota</taxon>
        <taxon>Neoptera</taxon>
        <taxon>Endopterygota</taxon>
        <taxon>Coleoptera</taxon>
        <taxon>Polyphaga</taxon>
        <taxon>Cucujiformia</taxon>
        <taxon>Nitidulidae</taxon>
        <taxon>Meligethinae</taxon>
        <taxon>Brassicogethes</taxon>
    </lineage>
</organism>
<dbReference type="PANTHER" id="PTHR15496">
    <property type="entry name" value="GENERAL TRANSCRIPTION FACTOR 3C POLYPEPTIDE 4 FAMILY"/>
    <property type="match status" value="1"/>
</dbReference>
<dbReference type="InterPro" id="IPR044230">
    <property type="entry name" value="GTF3C4"/>
</dbReference>
<dbReference type="GO" id="GO:0000127">
    <property type="term" value="C:transcription factor TFIIIC complex"/>
    <property type="evidence" value="ECO:0007669"/>
    <property type="project" value="InterPro"/>
</dbReference>
<dbReference type="Proteomes" id="UP001154078">
    <property type="component" value="Chromosome 1"/>
</dbReference>
<proteinExistence type="predicted"/>
<evidence type="ECO:0000313" key="2">
    <source>
        <dbReference type="EMBL" id="CAH0547777.1"/>
    </source>
</evidence>
<dbReference type="AlphaFoldDB" id="A0A9P0AU01"/>
<keyword evidence="3" id="KW-1185">Reference proteome</keyword>
<gene>
    <name evidence="2" type="ORF">MELIAE_LOCUS1703</name>
</gene>
<dbReference type="EMBL" id="OV121132">
    <property type="protein sequence ID" value="CAH0547777.1"/>
    <property type="molecule type" value="Genomic_DNA"/>
</dbReference>
<sequence>MELKLVDHLKLSTKLTVNYACEYSDDTRFYVIGDTGIFIIEPKGQPFNSYPKLACRNDYIKPSNYMICDNVDADINKFYPDLDKFDLYESVCRIELSANLKNTSPLVFKVLRAHWSARDLVEGQQCALGVTTNVFGLEIYVKNINESEVVSYKSVLNVSEEIMAYLKPSWKRVDKLIADSRLKELKNRVENISTTAFYWGPVFSISGKKYSILFVGHINGHITVLRIGQIDPISLLKPDCKILGRYKTTLDRITALHWEQTTYTRGGLCLGDLKGCLNLLQISDLDEENVDFSDETQIWKEQDCIAVDKIILFDYELTTFLVIVKANFLIFNAINEEGQLFDRKALNAANFYVSGVEHIGENSLVVLTFTGELKKVTLTISYNKIHVEESPLNVPNIDFSRQRTHGFLMSKNQVLFKILTTPCRSRDASKGRQFINLYVFYDTKKDAFQKLWDNHTNSLRDYWDCFEALRLISFKEKRFPWVGIDPNLNYDKLSLTQLKTLRIISKISETLYTHVPKIESYDIKPYLILHYLVCIKNAVYRINKLMNMKNQGVELSKFQMRSIDLQNMFLKEMVVQDVLAKANVGETFIDEVYEVMQMANEMKFPDMQQCFWCGEKLIGSTCIPPHADNRCSYSLMPITLIPGFKCPYCKASVHKEIESEAGDLCCIYCDVPLEKRYRSSVPIENDRNEGAGSSKETDWCQGPDEVKSECYGDCFAGVDDFNEDGVCEDVALLSDDDSEASDLKFVYDNLEKLTVDSAVEAGS</sequence>
<evidence type="ECO:0000259" key="1">
    <source>
        <dbReference type="Pfam" id="PF12657"/>
    </source>
</evidence>
<dbReference type="Pfam" id="PF12657">
    <property type="entry name" value="TFIIIC_delta"/>
    <property type="match status" value="1"/>
</dbReference>
<name>A0A9P0AU01_BRAAE</name>
<feature type="domain" description="Transcription factor IIIC 90kDa subunit N-terminal" evidence="1">
    <location>
        <begin position="24"/>
        <end position="386"/>
    </location>
</feature>
<dbReference type="InterPro" id="IPR024761">
    <property type="entry name" value="TFIIIC_delta_N"/>
</dbReference>
<evidence type="ECO:0000313" key="3">
    <source>
        <dbReference type="Proteomes" id="UP001154078"/>
    </source>
</evidence>
<reference evidence="2" key="1">
    <citation type="submission" date="2021-12" db="EMBL/GenBank/DDBJ databases">
        <authorList>
            <person name="King R."/>
        </authorList>
    </citation>
    <scope>NUCLEOTIDE SEQUENCE</scope>
</reference>